<evidence type="ECO:0000256" key="6">
    <source>
        <dbReference type="ARBA" id="ARBA00023242"/>
    </source>
</evidence>
<keyword evidence="4" id="KW-0238">DNA-binding</keyword>
<dbReference type="SUPFAM" id="SSF57701">
    <property type="entry name" value="Zn2/Cys6 DNA-binding domain"/>
    <property type="match status" value="1"/>
</dbReference>
<evidence type="ECO:0000256" key="1">
    <source>
        <dbReference type="ARBA" id="ARBA00022723"/>
    </source>
</evidence>
<dbReference type="GO" id="GO:0000978">
    <property type="term" value="F:RNA polymerase II cis-regulatory region sequence-specific DNA binding"/>
    <property type="evidence" value="ECO:0007669"/>
    <property type="project" value="TreeGrafter"/>
</dbReference>
<reference evidence="8" key="1">
    <citation type="journal article" date="2021" name="Nat. Commun.">
        <title>Genetic determinants of endophytism in the Arabidopsis root mycobiome.</title>
        <authorList>
            <person name="Mesny F."/>
            <person name="Miyauchi S."/>
            <person name="Thiergart T."/>
            <person name="Pickel B."/>
            <person name="Atanasova L."/>
            <person name="Karlsson M."/>
            <person name="Huettel B."/>
            <person name="Barry K.W."/>
            <person name="Haridas S."/>
            <person name="Chen C."/>
            <person name="Bauer D."/>
            <person name="Andreopoulos W."/>
            <person name="Pangilinan J."/>
            <person name="LaButti K."/>
            <person name="Riley R."/>
            <person name="Lipzen A."/>
            <person name="Clum A."/>
            <person name="Drula E."/>
            <person name="Henrissat B."/>
            <person name="Kohler A."/>
            <person name="Grigoriev I.V."/>
            <person name="Martin F.M."/>
            <person name="Hacquard S."/>
        </authorList>
    </citation>
    <scope>NUCLEOTIDE SEQUENCE</scope>
    <source>
        <strain evidence="8">MPI-SDFR-AT-0120</strain>
    </source>
</reference>
<organism evidence="8 9">
    <name type="scientific">Paraphoma chrysanthemicola</name>
    <dbReference type="NCBI Taxonomy" id="798071"/>
    <lineage>
        <taxon>Eukaryota</taxon>
        <taxon>Fungi</taxon>
        <taxon>Dikarya</taxon>
        <taxon>Ascomycota</taxon>
        <taxon>Pezizomycotina</taxon>
        <taxon>Dothideomycetes</taxon>
        <taxon>Pleosporomycetidae</taxon>
        <taxon>Pleosporales</taxon>
        <taxon>Pleosporineae</taxon>
        <taxon>Phaeosphaeriaceae</taxon>
        <taxon>Paraphoma</taxon>
    </lineage>
</organism>
<dbReference type="Gene3D" id="4.10.240.10">
    <property type="entry name" value="Zn(2)-C6 fungal-type DNA-binding domain"/>
    <property type="match status" value="1"/>
</dbReference>
<evidence type="ECO:0000313" key="9">
    <source>
        <dbReference type="Proteomes" id="UP000813461"/>
    </source>
</evidence>
<dbReference type="CDD" id="cd12148">
    <property type="entry name" value="fungal_TF_MHR"/>
    <property type="match status" value="1"/>
</dbReference>
<comment type="caution">
    <text evidence="8">The sequence shown here is derived from an EMBL/GenBank/DDBJ whole genome shotgun (WGS) entry which is preliminary data.</text>
</comment>
<proteinExistence type="predicted"/>
<keyword evidence="5" id="KW-0804">Transcription</keyword>
<evidence type="ECO:0000313" key="8">
    <source>
        <dbReference type="EMBL" id="KAH7088981.1"/>
    </source>
</evidence>
<dbReference type="Proteomes" id="UP000813461">
    <property type="component" value="Unassembled WGS sequence"/>
</dbReference>
<evidence type="ECO:0000256" key="2">
    <source>
        <dbReference type="ARBA" id="ARBA00022833"/>
    </source>
</evidence>
<keyword evidence="1" id="KW-0479">Metal-binding</keyword>
<gene>
    <name evidence="8" type="ORF">FB567DRAFT_321978</name>
</gene>
<name>A0A8K0RAV1_9PLEO</name>
<accession>A0A8K0RAV1</accession>
<keyword evidence="3" id="KW-0805">Transcription regulation</keyword>
<dbReference type="PANTHER" id="PTHR31944:SF131">
    <property type="entry name" value="HEME-RESPONSIVE ZINC FINGER TRANSCRIPTION FACTOR HAP1"/>
    <property type="match status" value="1"/>
</dbReference>
<sequence>MDTTEPRSASLHNSLRATPSTFHILIMTEQARKRKRVAISCTLCRKRKIRCNRATPCSNCVRSRNATCLYETEAPRMLSVNIAPAPMWDSRSVASNAMTPSSTTSTTSIELESMKRRIKDLEALLSRTNIESNHITRVQSGNSQQIDEAGSWLPKNYHVVQHQSKSTAPTHAVRVTSGLAGPIDILEDDRWSQKAPVARGIAHKNRVFGQSHWMNGFVVFKDLIELLEPQMRLSKTLLPGLHRAKALARVIKTRRSPEWPTPSIAGLPPRSVCDDLVAHYFRNLETLYRVLHRPTFQETYNQMWVIESSTPFMMQVKLVLAIGAITYDKSCSMRADATRWIYEAQTWIAKPTIKSRLGVEYLQTSILLLLARELVDVGSELVWISAGALLREAMYIGLHKDPMQLPRSSHFEREMRRRLWNTILEINAQFSLISGGSCLITMNDFTTTPPGNFNDEDLCTADATPATDEVFTDSSVAIALRRTLPIRLHVVCFLNDAATLGTYDETLRIDADLRAASKSLRQAIQPQSCSSGATGGFTSSFALEATEFIMQRYISSLHIPYLNPSFSEAAYAYSRKAVLDTSLKIWNLACPSSESISDRTGLLDGIETDMARICRCGAGFFRAFTFHASTFLAVELRAQYQDEDNVPRPDLLRIPNDAADLVIQCIDAGETGIKGYLLLRVLEAQIDAIKKRVPKEETIVLLGKAAENAISDCLPLLERIAGIQDSSTEDSINPAKFDFQVSPDFMEDWDLVMSDVFDFEAITI</sequence>
<protein>
    <recommendedName>
        <fullName evidence="7">Zn(2)-C6 fungal-type domain-containing protein</fullName>
    </recommendedName>
</protein>
<dbReference type="Pfam" id="PF04082">
    <property type="entry name" value="Fungal_trans"/>
    <property type="match status" value="1"/>
</dbReference>
<dbReference type="SMART" id="SM00906">
    <property type="entry name" value="Fungal_trans"/>
    <property type="match status" value="1"/>
</dbReference>
<dbReference type="PANTHER" id="PTHR31944">
    <property type="entry name" value="HEME-RESPONSIVE ZINC FINGER TRANSCRIPTION FACTOR HAP1"/>
    <property type="match status" value="1"/>
</dbReference>
<evidence type="ECO:0000259" key="7">
    <source>
        <dbReference type="PROSITE" id="PS50048"/>
    </source>
</evidence>
<evidence type="ECO:0000256" key="3">
    <source>
        <dbReference type="ARBA" id="ARBA00023015"/>
    </source>
</evidence>
<dbReference type="InterPro" id="IPR007219">
    <property type="entry name" value="XnlR_reg_dom"/>
</dbReference>
<dbReference type="SMART" id="SM00066">
    <property type="entry name" value="GAL4"/>
    <property type="match status" value="1"/>
</dbReference>
<evidence type="ECO:0000256" key="5">
    <source>
        <dbReference type="ARBA" id="ARBA00023163"/>
    </source>
</evidence>
<dbReference type="EMBL" id="JAGMVJ010000007">
    <property type="protein sequence ID" value="KAH7088981.1"/>
    <property type="molecule type" value="Genomic_DNA"/>
</dbReference>
<keyword evidence="6" id="KW-0539">Nucleus</keyword>
<dbReference type="Pfam" id="PF00172">
    <property type="entry name" value="Zn_clus"/>
    <property type="match status" value="1"/>
</dbReference>
<dbReference type="AlphaFoldDB" id="A0A8K0RAV1"/>
<evidence type="ECO:0000256" key="4">
    <source>
        <dbReference type="ARBA" id="ARBA00023125"/>
    </source>
</evidence>
<dbReference type="PROSITE" id="PS50048">
    <property type="entry name" value="ZN2_CY6_FUNGAL_2"/>
    <property type="match status" value="1"/>
</dbReference>
<dbReference type="PROSITE" id="PS00463">
    <property type="entry name" value="ZN2_CY6_FUNGAL_1"/>
    <property type="match status" value="1"/>
</dbReference>
<dbReference type="InterPro" id="IPR051430">
    <property type="entry name" value="Fungal_TF_Env_Response"/>
</dbReference>
<dbReference type="GO" id="GO:0006351">
    <property type="term" value="P:DNA-templated transcription"/>
    <property type="evidence" value="ECO:0007669"/>
    <property type="project" value="InterPro"/>
</dbReference>
<keyword evidence="2" id="KW-0862">Zinc</keyword>
<dbReference type="GO" id="GO:0001228">
    <property type="term" value="F:DNA-binding transcription activator activity, RNA polymerase II-specific"/>
    <property type="evidence" value="ECO:0007669"/>
    <property type="project" value="TreeGrafter"/>
</dbReference>
<keyword evidence="9" id="KW-1185">Reference proteome</keyword>
<dbReference type="CDD" id="cd00067">
    <property type="entry name" value="GAL4"/>
    <property type="match status" value="1"/>
</dbReference>
<dbReference type="InterPro" id="IPR001138">
    <property type="entry name" value="Zn2Cys6_DnaBD"/>
</dbReference>
<feature type="domain" description="Zn(2)-C6 fungal-type" evidence="7">
    <location>
        <begin position="40"/>
        <end position="70"/>
    </location>
</feature>
<dbReference type="InterPro" id="IPR036864">
    <property type="entry name" value="Zn2-C6_fun-type_DNA-bd_sf"/>
</dbReference>
<dbReference type="GO" id="GO:0005634">
    <property type="term" value="C:nucleus"/>
    <property type="evidence" value="ECO:0007669"/>
    <property type="project" value="TreeGrafter"/>
</dbReference>
<dbReference type="GO" id="GO:0008270">
    <property type="term" value="F:zinc ion binding"/>
    <property type="evidence" value="ECO:0007669"/>
    <property type="project" value="InterPro"/>
</dbReference>
<dbReference type="OrthoDB" id="4337792at2759"/>